<feature type="active site" description="Proton donor" evidence="11">
    <location>
        <position position="359"/>
    </location>
</feature>
<feature type="binding site" evidence="12">
    <location>
        <position position="281"/>
    </location>
    <ligand>
        <name>Zn(2+)</name>
        <dbReference type="ChEBI" id="CHEBI:29105"/>
        <note>catalytic</note>
    </ligand>
</feature>
<dbReference type="InterPro" id="IPR032456">
    <property type="entry name" value="Peptidase_M48_N"/>
</dbReference>
<evidence type="ECO:0000256" key="9">
    <source>
        <dbReference type="ARBA" id="ARBA00023049"/>
    </source>
</evidence>
<name>A0A934VPX0_9BACT</name>
<dbReference type="InterPro" id="IPR027057">
    <property type="entry name" value="CAXX_Prtase_1"/>
</dbReference>
<feature type="transmembrane region" description="Helical" evidence="14">
    <location>
        <begin position="150"/>
        <end position="170"/>
    </location>
</feature>
<evidence type="ECO:0000256" key="6">
    <source>
        <dbReference type="ARBA" id="ARBA00022824"/>
    </source>
</evidence>
<feature type="transmembrane region" description="Helical" evidence="14">
    <location>
        <begin position="315"/>
        <end position="343"/>
    </location>
</feature>
<evidence type="ECO:0000256" key="7">
    <source>
        <dbReference type="ARBA" id="ARBA00022833"/>
    </source>
</evidence>
<evidence type="ECO:0000256" key="12">
    <source>
        <dbReference type="PIRSR" id="PIRSR627057-2"/>
    </source>
</evidence>
<evidence type="ECO:0000256" key="10">
    <source>
        <dbReference type="ARBA" id="ARBA00023136"/>
    </source>
</evidence>
<keyword evidence="5 13" id="KW-0378">Hydrolase</keyword>
<evidence type="ECO:0000259" key="15">
    <source>
        <dbReference type="Pfam" id="PF01435"/>
    </source>
</evidence>
<proteinExistence type="inferred from homology"/>
<keyword evidence="18" id="KW-1185">Reference proteome</keyword>
<organism evidence="17 18">
    <name type="scientific">Pelagicoccus mobilis</name>
    <dbReference type="NCBI Taxonomy" id="415221"/>
    <lineage>
        <taxon>Bacteria</taxon>
        <taxon>Pseudomonadati</taxon>
        <taxon>Verrucomicrobiota</taxon>
        <taxon>Opitutia</taxon>
        <taxon>Puniceicoccales</taxon>
        <taxon>Pelagicoccaceae</taxon>
        <taxon>Pelagicoccus</taxon>
    </lineage>
</organism>
<feature type="binding site" evidence="12">
    <location>
        <position position="277"/>
    </location>
    <ligand>
        <name>Zn(2+)</name>
        <dbReference type="ChEBI" id="CHEBI:29105"/>
        <note>catalytic</note>
    </ligand>
</feature>
<keyword evidence="4 12" id="KW-0479">Metal-binding</keyword>
<evidence type="ECO:0000256" key="8">
    <source>
        <dbReference type="ARBA" id="ARBA00022989"/>
    </source>
</evidence>
<dbReference type="AlphaFoldDB" id="A0A934VPX0"/>
<keyword evidence="10 14" id="KW-0472">Membrane</keyword>
<keyword evidence="7 12" id="KW-0862">Zinc</keyword>
<evidence type="ECO:0000256" key="1">
    <source>
        <dbReference type="ARBA" id="ARBA00004477"/>
    </source>
</evidence>
<dbReference type="Proteomes" id="UP000617628">
    <property type="component" value="Unassembled WGS sequence"/>
</dbReference>
<keyword evidence="2 13" id="KW-0645">Protease</keyword>
<feature type="transmembrane region" description="Helical" evidence="14">
    <location>
        <begin position="290"/>
        <end position="309"/>
    </location>
</feature>
<feature type="transmembrane region" description="Helical" evidence="14">
    <location>
        <begin position="176"/>
        <end position="199"/>
    </location>
</feature>
<accession>A0A934VPX0</accession>
<evidence type="ECO:0000256" key="11">
    <source>
        <dbReference type="PIRSR" id="PIRSR627057-1"/>
    </source>
</evidence>
<dbReference type="RefSeq" id="WP_200355930.1">
    <property type="nucleotide sequence ID" value="NZ_JAENIL010000021.1"/>
</dbReference>
<keyword evidence="8 14" id="KW-1133">Transmembrane helix</keyword>
<keyword evidence="3 14" id="KW-0812">Transmembrane</keyword>
<protein>
    <submittedName>
        <fullName evidence="17">M48 family metallopeptidase</fullName>
    </submittedName>
</protein>
<keyword evidence="9 13" id="KW-0482">Metalloprotease</keyword>
<gene>
    <name evidence="17" type="ORF">JIN87_12640</name>
</gene>
<comment type="similarity">
    <text evidence="13">Belongs to the peptidase M48 family.</text>
</comment>
<dbReference type="InterPro" id="IPR001915">
    <property type="entry name" value="Peptidase_M48"/>
</dbReference>
<dbReference type="CDD" id="cd07343">
    <property type="entry name" value="M48A_Zmpste24p_like"/>
    <property type="match status" value="1"/>
</dbReference>
<dbReference type="Gene3D" id="3.30.2010.10">
    <property type="entry name" value="Metalloproteases ('zincins'), catalytic domain"/>
    <property type="match status" value="1"/>
</dbReference>
<dbReference type="GO" id="GO:0004222">
    <property type="term" value="F:metalloendopeptidase activity"/>
    <property type="evidence" value="ECO:0007669"/>
    <property type="project" value="InterPro"/>
</dbReference>
<comment type="subcellular location">
    <subcellularLocation>
        <location evidence="1">Endoplasmic reticulum membrane</location>
        <topology evidence="1">Multi-pass membrane protein</topology>
    </subcellularLocation>
</comment>
<dbReference type="FunFam" id="3.30.2010.10:FF:000002">
    <property type="entry name" value="CAAX prenyl protease"/>
    <property type="match status" value="1"/>
</dbReference>
<reference evidence="17" key="1">
    <citation type="submission" date="2021-01" db="EMBL/GenBank/DDBJ databases">
        <title>Modified the classification status of verrucomicrobia.</title>
        <authorList>
            <person name="Feng X."/>
        </authorList>
    </citation>
    <scope>NUCLEOTIDE SEQUENCE</scope>
    <source>
        <strain evidence="17">KCTC 13126</strain>
    </source>
</reference>
<evidence type="ECO:0000256" key="5">
    <source>
        <dbReference type="ARBA" id="ARBA00022801"/>
    </source>
</evidence>
<evidence type="ECO:0000256" key="4">
    <source>
        <dbReference type="ARBA" id="ARBA00022723"/>
    </source>
</evidence>
<dbReference type="Pfam" id="PF01435">
    <property type="entry name" value="Peptidase_M48"/>
    <property type="match status" value="1"/>
</dbReference>
<dbReference type="GO" id="GO:0046872">
    <property type="term" value="F:metal ion binding"/>
    <property type="evidence" value="ECO:0007669"/>
    <property type="project" value="UniProtKB-KW"/>
</dbReference>
<comment type="caution">
    <text evidence="17">The sequence shown here is derived from an EMBL/GenBank/DDBJ whole genome shotgun (WGS) entry which is preliminary data.</text>
</comment>
<feature type="active site" evidence="11">
    <location>
        <position position="278"/>
    </location>
</feature>
<feature type="domain" description="Peptidase M48" evidence="15">
    <location>
        <begin position="207"/>
        <end position="411"/>
    </location>
</feature>
<feature type="transmembrane region" description="Helical" evidence="14">
    <location>
        <begin position="100"/>
        <end position="118"/>
    </location>
</feature>
<feature type="domain" description="CAAX prenyl protease 1 N-terminal" evidence="16">
    <location>
        <begin position="30"/>
        <end position="204"/>
    </location>
</feature>
<comment type="cofactor">
    <cofactor evidence="12 13">
        <name>Zn(2+)</name>
        <dbReference type="ChEBI" id="CHEBI:29105"/>
    </cofactor>
    <text evidence="12 13">Binds 1 zinc ion per subunit.</text>
</comment>
<evidence type="ECO:0000256" key="3">
    <source>
        <dbReference type="ARBA" id="ARBA00022692"/>
    </source>
</evidence>
<dbReference type="EMBL" id="JAENIL010000021">
    <property type="protein sequence ID" value="MBK1877717.1"/>
    <property type="molecule type" value="Genomic_DNA"/>
</dbReference>
<sequence>MTLLETVFVVALVAKLVAELVLDALNRSQVAKNANSLPSELDGIMSAEKFAKANDYTVTKSRFGTIGLLLDAVILAAVILSGVLPVAFEAWSASVGDAGWSSALFLVVVMIVLGLPSLPLEYYEQFVIEEKFGFNRSTTKLWVVDKIKGSIVGLVIGFPLLWLLMSLVGWMGEFWWVYGFAIMFIFQLVMMVLYPMLIIPLFNKLTPLEDGDLKSRLMSMSDKAGFKCNAIQVIDGSKRSAHSNAYFTGFGKFRRIVLYDTLIDQLGEDEIEAVLAHEIGHYKKGHIPKMIASSAIMMFAGFWVVGYLAKSEEFFAGFGFATPSIGIAFLLFGLIGGLFTFWMSPLFNVMSRKHEYEADAFARDVVGDWKPLSNALRNLSEKNLSNLMPHPAYSGFHYSHPTLLEREAAMKSGE</sequence>
<dbReference type="PANTHER" id="PTHR10120">
    <property type="entry name" value="CAAX PRENYL PROTEASE 1"/>
    <property type="match status" value="1"/>
</dbReference>
<dbReference type="GO" id="GO:0071586">
    <property type="term" value="P:CAAX-box protein processing"/>
    <property type="evidence" value="ECO:0007669"/>
    <property type="project" value="InterPro"/>
</dbReference>
<keyword evidence="6" id="KW-0256">Endoplasmic reticulum</keyword>
<feature type="binding site" evidence="12">
    <location>
        <position position="355"/>
    </location>
    <ligand>
        <name>Zn(2+)</name>
        <dbReference type="ChEBI" id="CHEBI:29105"/>
        <note>catalytic</note>
    </ligand>
</feature>
<evidence type="ECO:0000256" key="2">
    <source>
        <dbReference type="ARBA" id="ARBA00022670"/>
    </source>
</evidence>
<evidence type="ECO:0000256" key="13">
    <source>
        <dbReference type="RuleBase" id="RU003983"/>
    </source>
</evidence>
<evidence type="ECO:0000313" key="18">
    <source>
        <dbReference type="Proteomes" id="UP000617628"/>
    </source>
</evidence>
<dbReference type="Pfam" id="PF16491">
    <property type="entry name" value="Peptidase_M48_N"/>
    <property type="match status" value="1"/>
</dbReference>
<evidence type="ECO:0000259" key="16">
    <source>
        <dbReference type="Pfam" id="PF16491"/>
    </source>
</evidence>
<evidence type="ECO:0000313" key="17">
    <source>
        <dbReference type="EMBL" id="MBK1877717.1"/>
    </source>
</evidence>
<feature type="transmembrane region" description="Helical" evidence="14">
    <location>
        <begin position="68"/>
        <end position="88"/>
    </location>
</feature>
<evidence type="ECO:0000256" key="14">
    <source>
        <dbReference type="SAM" id="Phobius"/>
    </source>
</evidence>